<dbReference type="RefSeq" id="WP_055238907.1">
    <property type="nucleotide sequence ID" value="NZ_CYXM01000050.1"/>
</dbReference>
<dbReference type="Proteomes" id="UP000283501">
    <property type="component" value="Unassembled WGS sequence"/>
</dbReference>
<name>A0A173VWW4_9FIRM</name>
<dbReference type="EMBL" id="WKQP01000056">
    <property type="protein sequence ID" value="MSC61682.1"/>
    <property type="molecule type" value="Genomic_DNA"/>
</dbReference>
<accession>A0A173VWW4</accession>
<dbReference type="Proteomes" id="UP000479563">
    <property type="component" value="Unassembled WGS sequence"/>
</dbReference>
<evidence type="ECO:0000313" key="6">
    <source>
        <dbReference type="Proteomes" id="UP000479563"/>
    </source>
</evidence>
<evidence type="ECO:0000313" key="3">
    <source>
        <dbReference type="EMBL" id="RHE99559.1"/>
    </source>
</evidence>
<proteinExistence type="predicted"/>
<reference evidence="3 5" key="2">
    <citation type="submission" date="2018-08" db="EMBL/GenBank/DDBJ databases">
        <title>A genome reference for cultivated species of the human gut microbiota.</title>
        <authorList>
            <person name="Zou Y."/>
            <person name="Xue W."/>
            <person name="Luo G."/>
        </authorList>
    </citation>
    <scope>NUCLEOTIDE SEQUENCE [LARGE SCALE GENOMIC DNA]</scope>
    <source>
        <strain evidence="3 5">AM26-2LB</strain>
    </source>
</reference>
<evidence type="ECO:0000313" key="4">
    <source>
        <dbReference type="Proteomes" id="UP000095673"/>
    </source>
</evidence>
<gene>
    <name evidence="3" type="ORF">DW703_15490</name>
    <name evidence="1" type="ORF">ERS852580_03627</name>
    <name evidence="2" type="ORF">GKE07_16195</name>
</gene>
<dbReference type="EMBL" id="QSKY01000036">
    <property type="protein sequence ID" value="RHE99559.1"/>
    <property type="molecule type" value="Genomic_DNA"/>
</dbReference>
<organism evidence="1 4">
    <name type="scientific">Agathobacter rectalis</name>
    <dbReference type="NCBI Taxonomy" id="39491"/>
    <lineage>
        <taxon>Bacteria</taxon>
        <taxon>Bacillati</taxon>
        <taxon>Bacillota</taxon>
        <taxon>Clostridia</taxon>
        <taxon>Lachnospirales</taxon>
        <taxon>Lachnospiraceae</taxon>
        <taxon>Agathobacter</taxon>
    </lineage>
</organism>
<evidence type="ECO:0000313" key="2">
    <source>
        <dbReference type="EMBL" id="MSC61682.1"/>
    </source>
</evidence>
<dbReference type="OrthoDB" id="1830797at2"/>
<evidence type="ECO:0000313" key="1">
    <source>
        <dbReference type="EMBL" id="CUN31136.1"/>
    </source>
</evidence>
<dbReference type="Proteomes" id="UP000095673">
    <property type="component" value="Unassembled WGS sequence"/>
</dbReference>
<protein>
    <submittedName>
        <fullName evidence="1">Uncharacterized protein</fullName>
    </submittedName>
</protein>
<reference evidence="2 6" key="3">
    <citation type="journal article" date="2019" name="Nat. Med.">
        <title>A library of human gut bacterial isolates paired with longitudinal multiomics data enables mechanistic microbiome research.</title>
        <authorList>
            <person name="Poyet M."/>
            <person name="Groussin M."/>
            <person name="Gibbons S.M."/>
            <person name="Avila-Pacheco J."/>
            <person name="Jiang X."/>
            <person name="Kearney S.M."/>
            <person name="Perrotta A.R."/>
            <person name="Berdy B."/>
            <person name="Zhao S."/>
            <person name="Lieberman T.D."/>
            <person name="Swanson P.K."/>
            <person name="Smith M."/>
            <person name="Roesemann S."/>
            <person name="Alexander J.E."/>
            <person name="Rich S.A."/>
            <person name="Livny J."/>
            <person name="Vlamakis H."/>
            <person name="Clish C."/>
            <person name="Bullock K."/>
            <person name="Deik A."/>
            <person name="Scott J."/>
            <person name="Pierce K.A."/>
            <person name="Xavier R.J."/>
            <person name="Alm E.J."/>
        </authorList>
    </citation>
    <scope>NUCLEOTIDE SEQUENCE [LARGE SCALE GENOMIC DNA]</scope>
    <source>
        <strain evidence="2 6">BIOML-A11</strain>
    </source>
</reference>
<evidence type="ECO:0000313" key="5">
    <source>
        <dbReference type="Proteomes" id="UP000283501"/>
    </source>
</evidence>
<dbReference type="AlphaFoldDB" id="A0A173VWW4"/>
<reference evidence="1 4" key="1">
    <citation type="submission" date="2015-09" db="EMBL/GenBank/DDBJ databases">
        <authorList>
            <consortium name="Pathogen Informatics"/>
        </authorList>
    </citation>
    <scope>NUCLEOTIDE SEQUENCE [LARGE SCALE GENOMIC DNA]</scope>
    <source>
        <strain evidence="1 4">2789STDY5834968</strain>
    </source>
</reference>
<dbReference type="EMBL" id="CYXM01000050">
    <property type="protein sequence ID" value="CUN31136.1"/>
    <property type="molecule type" value="Genomic_DNA"/>
</dbReference>
<sequence length="125" mass="14980">MLDTRYYEGYEGEGEVKVWSEENGNEDGIVIWIGFFNTILEGCFSSEFQKNGIIECYFNQDGFYDEKWEMKYPHIVLEELKRFNEKLLDTRNEEIIKKSKEVVEQLVSFINMAVRNEKNIYVEYD</sequence>